<organism evidence="2">
    <name type="scientific">Triticum aestivum</name>
    <name type="common">Wheat</name>
    <dbReference type="NCBI Taxonomy" id="4565"/>
    <lineage>
        <taxon>Eukaryota</taxon>
        <taxon>Viridiplantae</taxon>
        <taxon>Streptophyta</taxon>
        <taxon>Embryophyta</taxon>
        <taxon>Tracheophyta</taxon>
        <taxon>Spermatophyta</taxon>
        <taxon>Magnoliopsida</taxon>
        <taxon>Liliopsida</taxon>
        <taxon>Poales</taxon>
        <taxon>Poaceae</taxon>
        <taxon>BOP clade</taxon>
        <taxon>Pooideae</taxon>
        <taxon>Triticodae</taxon>
        <taxon>Triticeae</taxon>
        <taxon>Triticinae</taxon>
        <taxon>Triticum</taxon>
    </lineage>
</organism>
<dbReference type="EMBL" id="CM022221">
    <property type="protein sequence ID" value="KAF7050445.1"/>
    <property type="molecule type" value="Genomic_DNA"/>
</dbReference>
<gene>
    <name evidence="2" type="ORF">CFC21_058815</name>
</gene>
<proteinExistence type="predicted"/>
<accession>A0A9R1GPJ0</accession>
<sequence length="109" mass="10812">RRRGEAAGELGEPVRGQGEAGAAPQGRALRVRGGATRATCSSAPTPSTRRCRCSSTAASPSASPGSSCSTSTRPSVAPARPSSPPTPASAPPPASGPPSWTTSCWRRGG</sequence>
<feature type="compositionally biased region" description="Low complexity" evidence="1">
    <location>
        <begin position="44"/>
        <end position="80"/>
    </location>
</feature>
<feature type="non-terminal residue" evidence="2">
    <location>
        <position position="1"/>
    </location>
</feature>
<feature type="region of interest" description="Disordered" evidence="1">
    <location>
        <begin position="1"/>
        <end position="109"/>
    </location>
</feature>
<reference evidence="2" key="1">
    <citation type="journal article" date="2017" name="Gigascience">
        <title>The first near-complete assembly of the hexaploid bread wheat genome, Triticum aestivum.</title>
        <authorList>
            <person name="Zimin A.V."/>
            <person name="Puiu D."/>
            <person name="Hall R."/>
            <person name="Kingan S."/>
            <person name="Clavijo B.J."/>
            <person name="Salzberg S.L."/>
        </authorList>
    </citation>
    <scope>NUCLEOTIDE SEQUENCE</scope>
    <source>
        <tissue evidence="2">Leaf</tissue>
    </source>
</reference>
<comment type="caution">
    <text evidence="2">The sequence shown here is derived from an EMBL/GenBank/DDBJ whole genome shotgun (WGS) entry which is preliminary data.</text>
</comment>
<evidence type="ECO:0000313" key="2">
    <source>
        <dbReference type="EMBL" id="KAF7050445.1"/>
    </source>
</evidence>
<feature type="compositionally biased region" description="Pro residues" evidence="1">
    <location>
        <begin position="81"/>
        <end position="96"/>
    </location>
</feature>
<dbReference type="Proteomes" id="UP000815260">
    <property type="component" value="Chromosome 4B"/>
</dbReference>
<name>A0A9R1GPJ0_WHEAT</name>
<dbReference type="AlphaFoldDB" id="A0A9R1GPJ0"/>
<feature type="non-terminal residue" evidence="2">
    <location>
        <position position="109"/>
    </location>
</feature>
<protein>
    <submittedName>
        <fullName evidence="2">Uncharacterized protein</fullName>
    </submittedName>
</protein>
<evidence type="ECO:0000256" key="1">
    <source>
        <dbReference type="SAM" id="MobiDB-lite"/>
    </source>
</evidence>
<reference evidence="2" key="2">
    <citation type="submission" date="2020-03" db="EMBL/GenBank/DDBJ databases">
        <title>The second near-complete assembly of the hexaploid bread wheat (Triticum aestivum) genome.</title>
        <authorList>
            <person name="Zimin A.V."/>
            <person name="Puiu D."/>
            <person name="Shumante A."/>
            <person name="Alonge M."/>
            <person name="Salzberg S.L."/>
        </authorList>
    </citation>
    <scope>NUCLEOTIDE SEQUENCE</scope>
    <source>
        <tissue evidence="2">Leaf</tissue>
    </source>
</reference>